<dbReference type="KEGG" id="lgi:LOTGIDRAFT_55852"/>
<dbReference type="OrthoDB" id="504170at2759"/>
<feature type="non-terminal residue" evidence="9">
    <location>
        <position position="1"/>
    </location>
</feature>
<feature type="binding site" evidence="6">
    <location>
        <position position="43"/>
    </location>
    <ligand>
        <name>ATP</name>
        <dbReference type="ChEBI" id="CHEBI:30616"/>
    </ligand>
</feature>
<keyword evidence="3 6" id="KW-0547">Nucleotide-binding</keyword>
<organism evidence="9 10">
    <name type="scientific">Lottia gigantea</name>
    <name type="common">Giant owl limpet</name>
    <dbReference type="NCBI Taxonomy" id="225164"/>
    <lineage>
        <taxon>Eukaryota</taxon>
        <taxon>Metazoa</taxon>
        <taxon>Spiralia</taxon>
        <taxon>Lophotrochozoa</taxon>
        <taxon>Mollusca</taxon>
        <taxon>Gastropoda</taxon>
        <taxon>Patellogastropoda</taxon>
        <taxon>Lottioidea</taxon>
        <taxon>Lottiidae</taxon>
        <taxon>Lottia</taxon>
    </lineage>
</organism>
<feature type="non-terminal residue" evidence="9">
    <location>
        <position position="204"/>
    </location>
</feature>
<dbReference type="Gene3D" id="3.30.200.20">
    <property type="entry name" value="Phosphorylase Kinase, domain 1"/>
    <property type="match status" value="1"/>
</dbReference>
<feature type="domain" description="Protein kinase" evidence="8">
    <location>
        <begin position="10"/>
        <end position="204"/>
    </location>
</feature>
<dbReference type="SMART" id="SM00220">
    <property type="entry name" value="S_TKc"/>
    <property type="match status" value="1"/>
</dbReference>
<dbReference type="PROSITE" id="PS00107">
    <property type="entry name" value="PROTEIN_KINASE_ATP"/>
    <property type="match status" value="1"/>
</dbReference>
<dbReference type="RefSeq" id="XP_009056638.1">
    <property type="nucleotide sequence ID" value="XM_009058390.1"/>
</dbReference>
<dbReference type="PANTHER" id="PTHR24342:SF14">
    <property type="entry name" value="DEATH-ASSOCIATED PROTEIN KINASE DAPK-1"/>
    <property type="match status" value="1"/>
</dbReference>
<dbReference type="Proteomes" id="UP000030746">
    <property type="component" value="Unassembled WGS sequence"/>
</dbReference>
<dbReference type="STRING" id="225164.V4BU36"/>
<keyword evidence="10" id="KW-1185">Reference proteome</keyword>
<dbReference type="PANTHER" id="PTHR24342">
    <property type="entry name" value="SERINE/THREONINE-PROTEIN KINASE 17"/>
    <property type="match status" value="1"/>
</dbReference>
<evidence type="ECO:0000256" key="7">
    <source>
        <dbReference type="RuleBase" id="RU000304"/>
    </source>
</evidence>
<comment type="similarity">
    <text evidence="7">Belongs to the protein kinase superfamily.</text>
</comment>
<keyword evidence="2" id="KW-0808">Transferase</keyword>
<gene>
    <name evidence="9" type="ORF">LOTGIDRAFT_55852</name>
</gene>
<evidence type="ECO:0000259" key="8">
    <source>
        <dbReference type="PROSITE" id="PS50011"/>
    </source>
</evidence>
<evidence type="ECO:0000256" key="6">
    <source>
        <dbReference type="PROSITE-ProRule" id="PRU10141"/>
    </source>
</evidence>
<dbReference type="InterPro" id="IPR000719">
    <property type="entry name" value="Prot_kinase_dom"/>
</dbReference>
<dbReference type="CTD" id="20251323"/>
<evidence type="ECO:0000256" key="3">
    <source>
        <dbReference type="ARBA" id="ARBA00022741"/>
    </source>
</evidence>
<dbReference type="Pfam" id="PF00069">
    <property type="entry name" value="Pkinase"/>
    <property type="match status" value="1"/>
</dbReference>
<evidence type="ECO:0000256" key="4">
    <source>
        <dbReference type="ARBA" id="ARBA00022777"/>
    </source>
</evidence>
<evidence type="ECO:0000313" key="9">
    <source>
        <dbReference type="EMBL" id="ESO92519.1"/>
    </source>
</evidence>
<proteinExistence type="inferred from homology"/>
<evidence type="ECO:0000256" key="1">
    <source>
        <dbReference type="ARBA" id="ARBA00022527"/>
    </source>
</evidence>
<dbReference type="GO" id="GO:0043065">
    <property type="term" value="P:positive regulation of apoptotic process"/>
    <property type="evidence" value="ECO:0007669"/>
    <property type="project" value="TreeGrafter"/>
</dbReference>
<keyword evidence="1 7" id="KW-0723">Serine/threonine-protein kinase</keyword>
<dbReference type="PROSITE" id="PS50011">
    <property type="entry name" value="PROTEIN_KINASE_DOM"/>
    <property type="match status" value="1"/>
</dbReference>
<dbReference type="InterPro" id="IPR017441">
    <property type="entry name" value="Protein_kinase_ATP_BS"/>
</dbReference>
<dbReference type="OMA" id="EARIMIT"/>
<evidence type="ECO:0000313" key="10">
    <source>
        <dbReference type="Proteomes" id="UP000030746"/>
    </source>
</evidence>
<dbReference type="SUPFAM" id="SSF56112">
    <property type="entry name" value="Protein kinase-like (PK-like)"/>
    <property type="match status" value="1"/>
</dbReference>
<keyword evidence="4" id="KW-0418">Kinase</keyword>
<dbReference type="InterPro" id="IPR011009">
    <property type="entry name" value="Kinase-like_dom_sf"/>
</dbReference>
<dbReference type="GO" id="GO:0035556">
    <property type="term" value="P:intracellular signal transduction"/>
    <property type="evidence" value="ECO:0007669"/>
    <property type="project" value="TreeGrafter"/>
</dbReference>
<protein>
    <recommendedName>
        <fullName evidence="8">Protein kinase domain-containing protein</fullName>
    </recommendedName>
</protein>
<dbReference type="GO" id="GO:0005524">
    <property type="term" value="F:ATP binding"/>
    <property type="evidence" value="ECO:0007669"/>
    <property type="project" value="UniProtKB-UniRule"/>
</dbReference>
<dbReference type="Gene3D" id="1.10.510.10">
    <property type="entry name" value="Transferase(Phosphotransferase) domain 1"/>
    <property type="match status" value="1"/>
</dbReference>
<dbReference type="AlphaFoldDB" id="V4BU36"/>
<keyword evidence="5 6" id="KW-0067">ATP-binding</keyword>
<dbReference type="HOGENOM" id="CLU_000288_63_0_1"/>
<evidence type="ECO:0000256" key="2">
    <source>
        <dbReference type="ARBA" id="ARBA00022679"/>
    </source>
</evidence>
<evidence type="ECO:0000256" key="5">
    <source>
        <dbReference type="ARBA" id="ARBA00022840"/>
    </source>
</evidence>
<dbReference type="GO" id="GO:0004674">
    <property type="term" value="F:protein serine/threonine kinase activity"/>
    <property type="evidence" value="ECO:0007669"/>
    <property type="project" value="UniProtKB-KW"/>
</dbReference>
<dbReference type="EMBL" id="KB202050">
    <property type="protein sequence ID" value="ESO92519.1"/>
    <property type="molecule type" value="Genomic_DNA"/>
</dbReference>
<reference evidence="9 10" key="1">
    <citation type="journal article" date="2013" name="Nature">
        <title>Insights into bilaterian evolution from three spiralian genomes.</title>
        <authorList>
            <person name="Simakov O."/>
            <person name="Marletaz F."/>
            <person name="Cho S.J."/>
            <person name="Edsinger-Gonzales E."/>
            <person name="Havlak P."/>
            <person name="Hellsten U."/>
            <person name="Kuo D.H."/>
            <person name="Larsson T."/>
            <person name="Lv J."/>
            <person name="Arendt D."/>
            <person name="Savage R."/>
            <person name="Osoegawa K."/>
            <person name="de Jong P."/>
            <person name="Grimwood J."/>
            <person name="Chapman J.A."/>
            <person name="Shapiro H."/>
            <person name="Aerts A."/>
            <person name="Otillar R.P."/>
            <person name="Terry A.Y."/>
            <person name="Boore J.L."/>
            <person name="Grigoriev I.V."/>
            <person name="Lindberg D.R."/>
            <person name="Seaver E.C."/>
            <person name="Weisblat D.A."/>
            <person name="Putnam N.H."/>
            <person name="Rokhsar D.S."/>
        </authorList>
    </citation>
    <scope>NUCLEOTIDE SEQUENCE [LARGE SCALE GENOMIC DNA]</scope>
</reference>
<dbReference type="GeneID" id="20251323"/>
<accession>V4BU36</accession>
<dbReference type="PROSITE" id="PS00108">
    <property type="entry name" value="PROTEIN_KINASE_ST"/>
    <property type="match status" value="1"/>
</dbReference>
<dbReference type="FunFam" id="3.30.200.20:FF:000315">
    <property type="entry name" value="Calcium-dependent protein kinase 3"/>
    <property type="match status" value="1"/>
</dbReference>
<dbReference type="InterPro" id="IPR008271">
    <property type="entry name" value="Ser/Thr_kinase_AS"/>
</dbReference>
<dbReference type="GO" id="GO:0005634">
    <property type="term" value="C:nucleus"/>
    <property type="evidence" value="ECO:0007669"/>
    <property type="project" value="TreeGrafter"/>
</dbReference>
<dbReference type="FunFam" id="1.10.510.10:FF:000571">
    <property type="entry name" value="Maternal embryonic leucine zipper kinase"/>
    <property type="match status" value="1"/>
</dbReference>
<sequence length="204" mass="23289">FIQEPFEEKYEVGDEIGSGHFAVVKRCTHKETGQEYAAKFIRKRRGGGKKGAKMEDIKKEIEILRCLHHRNIINVYDVYETRNEVILVLELVSGGELFDYISEKDKLSEEEACKFLVQILDGVKHLHDNEIAHLDLKPENIMLLNHNSQNIKLIDFGLAQKIDPKGDIRAMMGTAEFVAPEVISYEPLSLATDMWSIGVITYIL</sequence>
<name>V4BU36_LOTGI</name>